<evidence type="ECO:0000313" key="3">
    <source>
        <dbReference type="Proteomes" id="UP000825699"/>
    </source>
</evidence>
<dbReference type="EMBL" id="JAAXEP010000010">
    <property type="protein sequence ID" value="MBY5630321.1"/>
    <property type="molecule type" value="Genomic_DNA"/>
</dbReference>
<dbReference type="RefSeq" id="WP_222261451.1">
    <property type="nucleotide sequence ID" value="NZ_JAAXEB010000011.1"/>
</dbReference>
<feature type="transmembrane region" description="Helical" evidence="1">
    <location>
        <begin position="128"/>
        <end position="150"/>
    </location>
</feature>
<accession>A0AAJ1AAU8</accession>
<comment type="caution">
    <text evidence="2">The sequence shown here is derived from an EMBL/GenBank/DDBJ whole genome shotgun (WGS) entry which is preliminary data.</text>
</comment>
<reference evidence="2" key="1">
    <citation type="submission" date="2020-04" db="EMBL/GenBank/DDBJ databases">
        <title>Global-level population genomics supports evidence of horizontal gene transfer on evolution of Rhizobia in Lentils.</title>
        <authorList>
            <person name="Gai Y."/>
            <person name="Cook D."/>
            <person name="Riely B."/>
        </authorList>
    </citation>
    <scope>NUCLEOTIDE SEQUENCE</scope>
    <source>
        <strain evidence="2">Derici101B</strain>
    </source>
</reference>
<dbReference type="AlphaFoldDB" id="A0AAJ1AAU8"/>
<keyword evidence="1" id="KW-1133">Transmembrane helix</keyword>
<keyword evidence="1" id="KW-0812">Transmembrane</keyword>
<protein>
    <submittedName>
        <fullName evidence="2">Uncharacterized protein</fullName>
    </submittedName>
</protein>
<keyword evidence="1" id="KW-0472">Membrane</keyword>
<name>A0AAJ1AAU8_RHILE</name>
<organism evidence="2 3">
    <name type="scientific">Rhizobium leguminosarum</name>
    <dbReference type="NCBI Taxonomy" id="384"/>
    <lineage>
        <taxon>Bacteria</taxon>
        <taxon>Pseudomonadati</taxon>
        <taxon>Pseudomonadota</taxon>
        <taxon>Alphaproteobacteria</taxon>
        <taxon>Hyphomicrobiales</taxon>
        <taxon>Rhizobiaceae</taxon>
        <taxon>Rhizobium/Agrobacterium group</taxon>
        <taxon>Rhizobium</taxon>
    </lineage>
</organism>
<feature type="transmembrane region" description="Helical" evidence="1">
    <location>
        <begin position="7"/>
        <end position="31"/>
    </location>
</feature>
<evidence type="ECO:0000313" key="2">
    <source>
        <dbReference type="EMBL" id="MBY5630321.1"/>
    </source>
</evidence>
<proteinExistence type="predicted"/>
<gene>
    <name evidence="2" type="ORF">HFO42_19735</name>
</gene>
<sequence length="160" mass="18064">MNIKRGLFRLWLVISTMFIVVVGIVTVPGIIADFRAASFMKSLSNDTLMVPIICDQARGMLKTDYMPEVFQTDVNPFDTCWYELPKFRTLYPEYKDLSDDDLSDRLYEKLNLPINRNVPQPWLSLARAIAFAVGCPLSVLVIGGAFVWAFSGFSRPKASS</sequence>
<evidence type="ECO:0000256" key="1">
    <source>
        <dbReference type="SAM" id="Phobius"/>
    </source>
</evidence>
<dbReference type="Proteomes" id="UP000825699">
    <property type="component" value="Unassembled WGS sequence"/>
</dbReference>